<name>A0A9J6C6Z4_POLVA</name>
<feature type="chain" id="PRO_5039896843" evidence="1">
    <location>
        <begin position="20"/>
        <end position="212"/>
    </location>
</feature>
<evidence type="ECO:0000313" key="2">
    <source>
        <dbReference type="EMBL" id="KAG5677727.1"/>
    </source>
</evidence>
<dbReference type="InterPro" id="IPR010629">
    <property type="entry name" value="Ins_allergen"/>
</dbReference>
<dbReference type="EMBL" id="JADBJN010000002">
    <property type="protein sequence ID" value="KAG5677727.1"/>
    <property type="molecule type" value="Genomic_DNA"/>
</dbReference>
<evidence type="ECO:0000256" key="1">
    <source>
        <dbReference type="SAM" id="SignalP"/>
    </source>
</evidence>
<accession>A0A9J6C6Z4</accession>
<feature type="signal peptide" evidence="1">
    <location>
        <begin position="1"/>
        <end position="19"/>
    </location>
</feature>
<dbReference type="AlphaFoldDB" id="A0A9J6C6Z4"/>
<dbReference type="Pfam" id="PF06757">
    <property type="entry name" value="Ins_allergen_rp"/>
    <property type="match status" value="1"/>
</dbReference>
<gene>
    <name evidence="2" type="ORF">PVAND_007458</name>
</gene>
<evidence type="ECO:0000313" key="3">
    <source>
        <dbReference type="Proteomes" id="UP001107558"/>
    </source>
</evidence>
<sequence length="212" mass="23579">MKFVFFIGILAAFSGATKAMSLGDAIRELIAEFNIAFFAMISDWNNNALFDTESCQTVHSLLRDFPAAWTVIREHEGYQRLLTTISEAGVAAEWDTFVRNSLQPAFGFITALQSHNCAGTRGGNHQLVLDIRATFASRRPHIDDTLDRLQAQSPDFLALMGRIAAEQALFNEIRCTPELRAIDTIYRNAGFEVDEVAQMIGDVFGWTVVPCP</sequence>
<proteinExistence type="predicted"/>
<reference evidence="2" key="1">
    <citation type="submission" date="2021-03" db="EMBL/GenBank/DDBJ databases">
        <title>Chromosome level genome of the anhydrobiotic midge Polypedilum vanderplanki.</title>
        <authorList>
            <person name="Yoshida Y."/>
            <person name="Kikawada T."/>
            <person name="Gusev O."/>
        </authorList>
    </citation>
    <scope>NUCLEOTIDE SEQUENCE</scope>
    <source>
        <strain evidence="2">NIAS01</strain>
        <tissue evidence="2">Whole body or cell culture</tissue>
    </source>
</reference>
<dbReference type="Proteomes" id="UP001107558">
    <property type="component" value="Chromosome 2"/>
</dbReference>
<keyword evidence="1" id="KW-0732">Signal</keyword>
<comment type="caution">
    <text evidence="2">The sequence shown here is derived from an EMBL/GenBank/DDBJ whole genome shotgun (WGS) entry which is preliminary data.</text>
</comment>
<organism evidence="2 3">
    <name type="scientific">Polypedilum vanderplanki</name>
    <name type="common">Sleeping chironomid midge</name>
    <dbReference type="NCBI Taxonomy" id="319348"/>
    <lineage>
        <taxon>Eukaryota</taxon>
        <taxon>Metazoa</taxon>
        <taxon>Ecdysozoa</taxon>
        <taxon>Arthropoda</taxon>
        <taxon>Hexapoda</taxon>
        <taxon>Insecta</taxon>
        <taxon>Pterygota</taxon>
        <taxon>Neoptera</taxon>
        <taxon>Endopterygota</taxon>
        <taxon>Diptera</taxon>
        <taxon>Nematocera</taxon>
        <taxon>Chironomoidea</taxon>
        <taxon>Chironomidae</taxon>
        <taxon>Chironominae</taxon>
        <taxon>Polypedilum</taxon>
        <taxon>Polypedilum</taxon>
    </lineage>
</organism>
<keyword evidence="3" id="KW-1185">Reference proteome</keyword>
<protein>
    <submittedName>
        <fullName evidence="2">Uncharacterized protein</fullName>
    </submittedName>
</protein>